<evidence type="ECO:0000256" key="1">
    <source>
        <dbReference type="SAM" id="MobiDB-lite"/>
    </source>
</evidence>
<accession>A0A3P8BED4</accession>
<gene>
    <name evidence="2" type="ORF">HPBE_LOCUS17142</name>
</gene>
<dbReference type="OrthoDB" id="5853592at2759"/>
<evidence type="ECO:0000313" key="4">
    <source>
        <dbReference type="WBParaSite" id="HPBE_0001714301-mRNA-1"/>
    </source>
</evidence>
<sequence>MTKPFFFGKPKKLVSLMQISSASSKPRLQRFIDDDWICGGRTTPTVCRRQSVRCRLQQQQQQLIGAVKGTPVCAISEASSPTIALRQGEGQHLISKCDRRPPAQHFTRPRGLKVFVADDLITKRREEEDRGGRYQLHSANWFIAAEDSSNDRRRKTAANLMRKLETFETLAAVEDMLKTSSDVRRDSDDMLKTSFNVRRDSEDVPKTSSNVHRDPEDVQKTSFNVRRDSEDVPKTSFNVRRDPTIYKG</sequence>
<keyword evidence="3" id="KW-1185">Reference proteome</keyword>
<evidence type="ECO:0000313" key="2">
    <source>
        <dbReference type="EMBL" id="VDP08068.1"/>
    </source>
</evidence>
<reference evidence="2 3" key="1">
    <citation type="submission" date="2018-11" db="EMBL/GenBank/DDBJ databases">
        <authorList>
            <consortium name="Pathogen Informatics"/>
        </authorList>
    </citation>
    <scope>NUCLEOTIDE SEQUENCE [LARGE SCALE GENOMIC DNA]</scope>
</reference>
<protein>
    <submittedName>
        <fullName evidence="2 4">Uncharacterized protein</fullName>
    </submittedName>
</protein>
<name>A0A3P8BED4_HELPZ</name>
<feature type="region of interest" description="Disordered" evidence="1">
    <location>
        <begin position="194"/>
        <end position="248"/>
    </location>
</feature>
<dbReference type="Proteomes" id="UP000050761">
    <property type="component" value="Unassembled WGS sequence"/>
</dbReference>
<evidence type="ECO:0000313" key="3">
    <source>
        <dbReference type="Proteomes" id="UP000050761"/>
    </source>
</evidence>
<organism evidence="2">
    <name type="scientific">Heligmosomoides polygyrus</name>
    <name type="common">Parasitic roundworm</name>
    <dbReference type="NCBI Taxonomy" id="6339"/>
    <lineage>
        <taxon>Eukaryota</taxon>
        <taxon>Metazoa</taxon>
        <taxon>Ecdysozoa</taxon>
        <taxon>Nematoda</taxon>
        <taxon>Chromadorea</taxon>
        <taxon>Rhabditida</taxon>
        <taxon>Rhabditina</taxon>
        <taxon>Rhabditomorpha</taxon>
        <taxon>Strongyloidea</taxon>
        <taxon>Heligmosomidae</taxon>
        <taxon>Heligmosomoides</taxon>
    </lineage>
</organism>
<dbReference type="EMBL" id="UZAH01029824">
    <property type="protein sequence ID" value="VDP08068.1"/>
    <property type="molecule type" value="Genomic_DNA"/>
</dbReference>
<dbReference type="AlphaFoldDB" id="A0A3P8BED4"/>
<reference evidence="4" key="2">
    <citation type="submission" date="2019-09" db="UniProtKB">
        <authorList>
            <consortium name="WormBaseParasite"/>
        </authorList>
    </citation>
    <scope>IDENTIFICATION</scope>
</reference>
<dbReference type="WBParaSite" id="HPBE_0001714301-mRNA-1">
    <property type="protein sequence ID" value="HPBE_0001714301-mRNA-1"/>
    <property type="gene ID" value="HPBE_0001714301"/>
</dbReference>
<proteinExistence type="predicted"/>